<accession>A0AAN7N5V7</accession>
<name>A0AAN7N5V7_MYCAM</name>
<dbReference type="CDD" id="cd00033">
    <property type="entry name" value="CCP"/>
    <property type="match status" value="2"/>
</dbReference>
<dbReference type="InterPro" id="IPR050350">
    <property type="entry name" value="Compl-Cell_Adhes-Reg"/>
</dbReference>
<evidence type="ECO:0000256" key="3">
    <source>
        <dbReference type="ARBA" id="ARBA00023157"/>
    </source>
</evidence>
<keyword evidence="2" id="KW-0677">Repeat</keyword>
<dbReference type="PANTHER" id="PTHR19325">
    <property type="entry name" value="COMPLEMENT COMPONENT-RELATED SUSHI DOMAIN-CONTAINING"/>
    <property type="match status" value="1"/>
</dbReference>
<dbReference type="SMART" id="SM00032">
    <property type="entry name" value="CCP"/>
    <property type="match status" value="2"/>
</dbReference>
<keyword evidence="1 5" id="KW-0768">Sushi</keyword>
<feature type="domain" description="Sushi" evidence="6">
    <location>
        <begin position="65"/>
        <end position="133"/>
    </location>
</feature>
<evidence type="ECO:0000256" key="1">
    <source>
        <dbReference type="ARBA" id="ARBA00022659"/>
    </source>
</evidence>
<organism evidence="7 8">
    <name type="scientific">Mycteria americana</name>
    <name type="common">Wood stork</name>
    <dbReference type="NCBI Taxonomy" id="33587"/>
    <lineage>
        <taxon>Eukaryota</taxon>
        <taxon>Metazoa</taxon>
        <taxon>Chordata</taxon>
        <taxon>Craniata</taxon>
        <taxon>Vertebrata</taxon>
        <taxon>Euteleostomi</taxon>
        <taxon>Archelosauria</taxon>
        <taxon>Archosauria</taxon>
        <taxon>Dinosauria</taxon>
        <taxon>Saurischia</taxon>
        <taxon>Theropoda</taxon>
        <taxon>Coelurosauria</taxon>
        <taxon>Aves</taxon>
        <taxon>Neognathae</taxon>
        <taxon>Neoaves</taxon>
        <taxon>Aequornithes</taxon>
        <taxon>Ciconiiformes</taxon>
        <taxon>Ciconiidae</taxon>
        <taxon>Mycteria</taxon>
    </lineage>
</organism>
<evidence type="ECO:0000313" key="7">
    <source>
        <dbReference type="EMBL" id="KAK4809257.1"/>
    </source>
</evidence>
<dbReference type="SUPFAM" id="SSF57535">
    <property type="entry name" value="Complement control module/SCR domain"/>
    <property type="match status" value="2"/>
</dbReference>
<dbReference type="Pfam" id="PF00084">
    <property type="entry name" value="Sushi"/>
    <property type="match status" value="2"/>
</dbReference>
<evidence type="ECO:0000313" key="8">
    <source>
        <dbReference type="Proteomes" id="UP001333110"/>
    </source>
</evidence>
<keyword evidence="3 5" id="KW-1015">Disulfide bond</keyword>
<keyword evidence="4" id="KW-0325">Glycoprotein</keyword>
<dbReference type="PANTHER" id="PTHR19325:SF575">
    <property type="entry name" value="LOCOMOTION-RELATED PROTEIN HIKARU GENKI"/>
    <property type="match status" value="1"/>
</dbReference>
<keyword evidence="8" id="KW-1185">Reference proteome</keyword>
<feature type="disulfide bond" evidence="5">
    <location>
        <begin position="18"/>
        <end position="45"/>
    </location>
</feature>
<proteinExistence type="predicted"/>
<dbReference type="PROSITE" id="PS50923">
    <property type="entry name" value="SUSHI"/>
    <property type="match status" value="2"/>
</dbReference>
<dbReference type="InterPro" id="IPR035976">
    <property type="entry name" value="Sushi/SCR/CCP_sf"/>
</dbReference>
<comment type="caution">
    <text evidence="7">The sequence shown here is derived from an EMBL/GenBank/DDBJ whole genome shotgun (WGS) entry which is preliminary data.</text>
</comment>
<gene>
    <name evidence="7" type="ORF">QYF61_016071</name>
</gene>
<protein>
    <recommendedName>
        <fullName evidence="6">Sushi domain-containing protein</fullName>
    </recommendedName>
</protein>
<evidence type="ECO:0000256" key="4">
    <source>
        <dbReference type="ARBA" id="ARBA00023180"/>
    </source>
</evidence>
<sequence>MTPQRFTFPYGAAVRFSCDEGFVLHGDAESRCLASGAWHPPLPTCQPGGYQPGAEPAAPATVQRVLCPQPQVNNGRLKSPSDGKMWYETNATVTFECLHGYHFSDDGDMSSEDSWTAKCLPDGNWTPLPKCDYNKDAAVTMGVL</sequence>
<dbReference type="EMBL" id="JAUNZN010000022">
    <property type="protein sequence ID" value="KAK4809257.1"/>
    <property type="molecule type" value="Genomic_DNA"/>
</dbReference>
<dbReference type="Proteomes" id="UP001333110">
    <property type="component" value="Unassembled WGS sequence"/>
</dbReference>
<feature type="domain" description="Sushi" evidence="6">
    <location>
        <begin position="1"/>
        <end position="47"/>
    </location>
</feature>
<evidence type="ECO:0000256" key="5">
    <source>
        <dbReference type="PROSITE-ProRule" id="PRU00302"/>
    </source>
</evidence>
<dbReference type="InterPro" id="IPR000436">
    <property type="entry name" value="Sushi_SCR_CCP_dom"/>
</dbReference>
<comment type="caution">
    <text evidence="5">Lacks conserved residue(s) required for the propagation of feature annotation.</text>
</comment>
<evidence type="ECO:0000259" key="6">
    <source>
        <dbReference type="PROSITE" id="PS50923"/>
    </source>
</evidence>
<reference evidence="7 8" key="1">
    <citation type="journal article" date="2023" name="J. Hered.">
        <title>Chromosome-level genome of the wood stork (Mycteria americana) provides insight into avian chromosome evolution.</title>
        <authorList>
            <person name="Flamio R. Jr."/>
            <person name="Ramstad K.M."/>
        </authorList>
    </citation>
    <scope>NUCLEOTIDE SEQUENCE [LARGE SCALE GENOMIC DNA]</scope>
    <source>
        <strain evidence="7">JAX WOST 10</strain>
    </source>
</reference>
<dbReference type="Gene3D" id="2.10.70.10">
    <property type="entry name" value="Complement Module, domain 1"/>
    <property type="match status" value="2"/>
</dbReference>
<dbReference type="AlphaFoldDB" id="A0AAN7N5V7"/>
<evidence type="ECO:0000256" key="2">
    <source>
        <dbReference type="ARBA" id="ARBA00022737"/>
    </source>
</evidence>